<feature type="region of interest" description="Disordered" evidence="1">
    <location>
        <begin position="281"/>
        <end position="305"/>
    </location>
</feature>
<evidence type="ECO:0000313" key="5">
    <source>
        <dbReference type="Proteomes" id="UP001500200"/>
    </source>
</evidence>
<dbReference type="Proteomes" id="UP001500200">
    <property type="component" value="Unassembled WGS sequence"/>
</dbReference>
<feature type="compositionally biased region" description="Basic and acidic residues" evidence="1">
    <location>
        <begin position="229"/>
        <end position="238"/>
    </location>
</feature>
<organism evidence="4 5">
    <name type="scientific">Arthrobacter gyeryongensis</name>
    <dbReference type="NCBI Taxonomy" id="1650592"/>
    <lineage>
        <taxon>Bacteria</taxon>
        <taxon>Bacillati</taxon>
        <taxon>Actinomycetota</taxon>
        <taxon>Actinomycetes</taxon>
        <taxon>Micrococcales</taxon>
        <taxon>Micrococcaceae</taxon>
        <taxon>Arthrobacter</taxon>
    </lineage>
</organism>
<evidence type="ECO:0000256" key="2">
    <source>
        <dbReference type="SAM" id="Phobius"/>
    </source>
</evidence>
<feature type="region of interest" description="Disordered" evidence="1">
    <location>
        <begin position="203"/>
        <end position="254"/>
    </location>
</feature>
<feature type="region of interest" description="Disordered" evidence="1">
    <location>
        <begin position="106"/>
        <end position="125"/>
    </location>
</feature>
<evidence type="ECO:0000313" key="4">
    <source>
        <dbReference type="EMBL" id="GAA5201139.1"/>
    </source>
</evidence>
<evidence type="ECO:0000256" key="1">
    <source>
        <dbReference type="SAM" id="MobiDB-lite"/>
    </source>
</evidence>
<gene>
    <name evidence="4" type="ORF">GCM10023346_44880</name>
</gene>
<name>A0ABP9SU23_9MICC</name>
<keyword evidence="2" id="KW-0472">Membrane</keyword>
<keyword evidence="5" id="KW-1185">Reference proteome</keyword>
<comment type="caution">
    <text evidence="4">The sequence shown here is derived from an EMBL/GenBank/DDBJ whole genome shotgun (WGS) entry which is preliminary data.</text>
</comment>
<accession>A0ABP9SU23</accession>
<feature type="transmembrane region" description="Helical" evidence="2">
    <location>
        <begin position="178"/>
        <end position="199"/>
    </location>
</feature>
<keyword evidence="2" id="KW-1133">Transmembrane helix</keyword>
<proteinExistence type="predicted"/>
<evidence type="ECO:0000259" key="3">
    <source>
        <dbReference type="Pfam" id="PF26366"/>
    </source>
</evidence>
<reference evidence="5" key="1">
    <citation type="journal article" date="2019" name="Int. J. Syst. Evol. Microbiol.">
        <title>The Global Catalogue of Microorganisms (GCM) 10K type strain sequencing project: providing services to taxonomists for standard genome sequencing and annotation.</title>
        <authorList>
            <consortium name="The Broad Institute Genomics Platform"/>
            <consortium name="The Broad Institute Genome Sequencing Center for Infectious Disease"/>
            <person name="Wu L."/>
            <person name="Ma J."/>
        </authorList>
    </citation>
    <scope>NUCLEOTIDE SEQUENCE [LARGE SCALE GENOMIC DNA]</scope>
    <source>
        <strain evidence="5">JCM 18514</strain>
    </source>
</reference>
<dbReference type="InterPro" id="IPR058407">
    <property type="entry name" value="DUF8094"/>
</dbReference>
<feature type="domain" description="DUF8094" evidence="3">
    <location>
        <begin position="310"/>
        <end position="599"/>
    </location>
</feature>
<dbReference type="Pfam" id="PF26366">
    <property type="entry name" value="DUF8094"/>
    <property type="match status" value="1"/>
</dbReference>
<dbReference type="RefSeq" id="WP_345452854.1">
    <property type="nucleotide sequence ID" value="NZ_BAABKK010000034.1"/>
</dbReference>
<sequence length="602" mass="61262">MIGIPVRLKTAVSLVLLGLLTLLAGIGQLTFWAPAETVTASAPGDSKAAPLTVITQDVLTHKGGPRQISIKGDGKFVLAIGRPDDVEAWVGKTAHNSITGVSEDGKSLQLAGTDGEANAPSPAGSDLWVQTENADGQLDYTFTPPASGNWSLLLASDGTKPAPSSVSITFANDATMPWAVPLIVIGAILIAAGAALPFVSKFTRGRGSRPNGPRGDANTETVPETAGEDSAKETGKEIIDEDAPAEETNKGTSGGPALRISLVAAAVVTALVGGTAASAQAAETPSPSGSAAPSGSATASPAGTAGAQNVPVLVDAQLKRILDQVAGAVAAGDAARDASKLAPRVDGTELQVRTQNYKIRSQVATHEARMPVRSSKLLGSVISTQRTWPRTVIALTQGDGNVVPQVLTLVQASPRENYKLKSTSPLQPGTSFPAIPLGGTAQLAAGDKPGLQYSGTEAMAALGDRLTKADSAFKDKLVEGTNSPYIADVLDYQASTVKSGTNGNFTFTHTPSPTDTAVFRTSDGGAVVVGKLNFDFTSKPKSDGDTLTVDKAAAVLAGGDSTKVGLVQTFSESVAIYIPPAGSTAPMKLVAAVRGLVGASFQ</sequence>
<protein>
    <recommendedName>
        <fullName evidence="3">DUF8094 domain-containing protein</fullName>
    </recommendedName>
</protein>
<keyword evidence="2" id="KW-0812">Transmembrane</keyword>
<dbReference type="EMBL" id="BAABKK010000034">
    <property type="protein sequence ID" value="GAA5201139.1"/>
    <property type="molecule type" value="Genomic_DNA"/>
</dbReference>